<dbReference type="InterPro" id="IPR023394">
    <property type="entry name" value="Sec7_C_sf"/>
</dbReference>
<dbReference type="Gene3D" id="1.10.1000.11">
    <property type="entry name" value="Arf Nucleotide-binding Site Opener,domain 2"/>
    <property type="match status" value="1"/>
</dbReference>
<dbReference type="Proteomes" id="UP000707451">
    <property type="component" value="Unassembled WGS sequence"/>
</dbReference>
<gene>
    <name evidence="3" type="ORF">KI688_012372</name>
</gene>
<dbReference type="InterPro" id="IPR035999">
    <property type="entry name" value="Sec7_dom_sf"/>
</dbReference>
<reference evidence="3" key="1">
    <citation type="submission" date="2021-06" db="EMBL/GenBank/DDBJ databases">
        <title>Genome Sequence of Mortierella hyaline Strain SCG-10, a Cold-Adapted, Nitrate-Reducing Fungus Isolated from Soil in Minnesota, USA.</title>
        <authorList>
            <person name="Aldossari N."/>
        </authorList>
    </citation>
    <scope>NUCLEOTIDE SEQUENCE</scope>
    <source>
        <strain evidence="3">SCG-10</strain>
    </source>
</reference>
<dbReference type="SUPFAM" id="SSF48425">
    <property type="entry name" value="Sec7 domain"/>
    <property type="match status" value="1"/>
</dbReference>
<feature type="domain" description="SEC7" evidence="2">
    <location>
        <begin position="8"/>
        <end position="95"/>
    </location>
</feature>
<evidence type="ECO:0000256" key="1">
    <source>
        <dbReference type="SAM" id="MobiDB-lite"/>
    </source>
</evidence>
<dbReference type="AlphaFoldDB" id="A0A9P8BW46"/>
<feature type="region of interest" description="Disordered" evidence="1">
    <location>
        <begin position="187"/>
        <end position="207"/>
    </location>
</feature>
<dbReference type="EMBL" id="JAHRHY010000008">
    <property type="protein sequence ID" value="KAG9067587.1"/>
    <property type="molecule type" value="Genomic_DNA"/>
</dbReference>
<dbReference type="Pfam" id="PF01369">
    <property type="entry name" value="Sec7"/>
    <property type="match status" value="1"/>
</dbReference>
<dbReference type="GO" id="GO:0032012">
    <property type="term" value="P:regulation of ARF protein signal transduction"/>
    <property type="evidence" value="ECO:0007669"/>
    <property type="project" value="InterPro"/>
</dbReference>
<dbReference type="InterPro" id="IPR000904">
    <property type="entry name" value="Sec7_dom"/>
</dbReference>
<proteinExistence type="predicted"/>
<comment type="caution">
    <text evidence="3">The sequence shown here is derived from an EMBL/GenBank/DDBJ whole genome shotgun (WGS) entry which is preliminary data.</text>
</comment>
<evidence type="ECO:0000313" key="3">
    <source>
        <dbReference type="EMBL" id="KAG9067587.1"/>
    </source>
</evidence>
<protein>
    <recommendedName>
        <fullName evidence="2">SEC7 domain-containing protein</fullName>
    </recommendedName>
</protein>
<keyword evidence="4" id="KW-1185">Reference proteome</keyword>
<name>A0A9P8BW46_9FUNG</name>
<dbReference type="GO" id="GO:0005085">
    <property type="term" value="F:guanyl-nucleotide exchange factor activity"/>
    <property type="evidence" value="ECO:0007669"/>
    <property type="project" value="InterPro"/>
</dbReference>
<dbReference type="OrthoDB" id="5594047at2759"/>
<organism evidence="3 4">
    <name type="scientific">Linnemannia hyalina</name>
    <dbReference type="NCBI Taxonomy" id="64524"/>
    <lineage>
        <taxon>Eukaryota</taxon>
        <taxon>Fungi</taxon>
        <taxon>Fungi incertae sedis</taxon>
        <taxon>Mucoromycota</taxon>
        <taxon>Mortierellomycotina</taxon>
        <taxon>Mortierellomycetes</taxon>
        <taxon>Mortierellales</taxon>
        <taxon>Mortierellaceae</taxon>
        <taxon>Linnemannia</taxon>
    </lineage>
</organism>
<sequence>MTLFDKHVCDLSQLYYHSNPDTKDVFAPAYAPDMLYHLFWTFLFIDQEFRHPKARPKVTCAYFVRLLRNEGGGYPRKYFDKKVLKSIYNDIRSRPLLPAPHVIRALQDVEGPPPNTTGDNIPAGHPTPPASNSSSTRPAATRSQQSSFMSFASSLRFEESIRRIQQWWRTEGDQNQVGWVSHVDPPVTLTTDAESGTDGPLPEAGDENGAIESAQLSVTSQRPSNSSTFPHGSLSTLDQSIRMTFGSKSDMALDHSNHGGQKDSNTSQKWAVMNQGYTTVSNGWRAEGDGLDRVVRFPKPTNPSAPADHDRLIRCASVLDMELVI</sequence>
<accession>A0A9P8BW46</accession>
<feature type="compositionally biased region" description="Polar residues" evidence="1">
    <location>
        <begin position="130"/>
        <end position="142"/>
    </location>
</feature>
<evidence type="ECO:0000259" key="2">
    <source>
        <dbReference type="Pfam" id="PF01369"/>
    </source>
</evidence>
<evidence type="ECO:0000313" key="4">
    <source>
        <dbReference type="Proteomes" id="UP000707451"/>
    </source>
</evidence>
<feature type="region of interest" description="Disordered" evidence="1">
    <location>
        <begin position="107"/>
        <end position="145"/>
    </location>
</feature>